<dbReference type="EMBL" id="WSES01000004">
    <property type="protein sequence ID" value="MVW61014.1"/>
    <property type="molecule type" value="Genomic_DNA"/>
</dbReference>
<dbReference type="SUPFAM" id="SSF56601">
    <property type="entry name" value="beta-lactamase/transpeptidase-like"/>
    <property type="match status" value="1"/>
</dbReference>
<dbReference type="InterPro" id="IPR050491">
    <property type="entry name" value="AmpC-like"/>
</dbReference>
<dbReference type="PANTHER" id="PTHR46825">
    <property type="entry name" value="D-ALANYL-D-ALANINE-CARBOXYPEPTIDASE/ENDOPEPTIDASE AMPH"/>
    <property type="match status" value="1"/>
</dbReference>
<feature type="signal peptide" evidence="1">
    <location>
        <begin position="1"/>
        <end position="20"/>
    </location>
</feature>
<name>A0A7X3FZR0_9BURK</name>
<keyword evidence="4" id="KW-1185">Reference proteome</keyword>
<dbReference type="RefSeq" id="WP_160409204.1">
    <property type="nucleotide sequence ID" value="NZ_WSES01000004.1"/>
</dbReference>
<dbReference type="Pfam" id="PF00144">
    <property type="entry name" value="Beta-lactamase"/>
    <property type="match status" value="1"/>
</dbReference>
<dbReference type="InterPro" id="IPR012338">
    <property type="entry name" value="Beta-lactam/transpept-like"/>
</dbReference>
<keyword evidence="1" id="KW-0732">Signal</keyword>
<evidence type="ECO:0000259" key="2">
    <source>
        <dbReference type="Pfam" id="PF00144"/>
    </source>
</evidence>
<feature type="domain" description="Beta-lactamase-related" evidence="2">
    <location>
        <begin position="39"/>
        <end position="345"/>
    </location>
</feature>
<keyword evidence="3" id="KW-0378">Hydrolase</keyword>
<reference evidence="3 4" key="1">
    <citation type="submission" date="2019-12" db="EMBL/GenBank/DDBJ databases">
        <authorList>
            <person name="Li C."/>
            <person name="Zhao J."/>
        </authorList>
    </citation>
    <scope>NUCLEOTIDE SEQUENCE [LARGE SCALE GENOMIC DNA]</scope>
    <source>
        <strain evidence="3 4">NEAU-DD11</strain>
    </source>
</reference>
<organism evidence="3 4">
    <name type="scientific">Massilia cellulosiltytica</name>
    <dbReference type="NCBI Taxonomy" id="2683234"/>
    <lineage>
        <taxon>Bacteria</taxon>
        <taxon>Pseudomonadati</taxon>
        <taxon>Pseudomonadota</taxon>
        <taxon>Betaproteobacteria</taxon>
        <taxon>Burkholderiales</taxon>
        <taxon>Oxalobacteraceae</taxon>
        <taxon>Telluria group</taxon>
        <taxon>Massilia</taxon>
    </lineage>
</organism>
<feature type="chain" id="PRO_5031540433" evidence="1">
    <location>
        <begin position="21"/>
        <end position="560"/>
    </location>
</feature>
<gene>
    <name evidence="3" type="ORF">GPY61_13855</name>
</gene>
<dbReference type="InterPro" id="IPR001466">
    <property type="entry name" value="Beta-lactam-related"/>
</dbReference>
<accession>A0A7X3FZR0</accession>
<dbReference type="Proteomes" id="UP000443353">
    <property type="component" value="Unassembled WGS sequence"/>
</dbReference>
<evidence type="ECO:0000313" key="3">
    <source>
        <dbReference type="EMBL" id="MVW61014.1"/>
    </source>
</evidence>
<sequence>MKRFALLAAFLAALPLAGIAGPAPSPERQIDALLAPWNRPGMPGAVVGVIRDGKVVLTKRYGMADIERGVPMSPSAEFFIGSMSKQFTAFAIHLLAKDGKLSLDDDVHLYLPDVPDFGRKITVRHLLHHTSGLRDYFDLMAMAGLRPGDVIDEDKALALIRRQRTLNFEPGQEWDYSNTGYVLLARIVEHVAGKPFPEFARERIFVPLGMTHTLFQQDYRTLVPGRVLSYVPADSDGYRLAPVNISMAGDGGVLTTLGDLALWDRNFYDGRVGGMDVVRQMQATGVLNDGKPIAYASGLLVYPYRGLRLVEHSGGAGGYGSQLWRFPDQHLSVMVFANTADIDTYHTVRKVADMFLDRVPGAAPAEPMAPAKTFKEIRLDPARLDALVGFYATSPQSGITFTKENGRLMALGMGFPKMPAFPYGERDFFAKVTASRFSFDPPGPDGIVAGGILHWGEQDIPATRTTRPMPSAAELKRVEGDFYSDELHVLYSIAGKDGDLVLTYPGGTVTLGFNGERDYETGFGTLKYQCGTDGCTGFTIGTERARNVRFTRVALAPSSR</sequence>
<protein>
    <submittedName>
        <fullName evidence="3">Serine hydrolase</fullName>
    </submittedName>
</protein>
<dbReference type="AlphaFoldDB" id="A0A7X3FZR0"/>
<dbReference type="PANTHER" id="PTHR46825:SF9">
    <property type="entry name" value="BETA-LACTAMASE-RELATED DOMAIN-CONTAINING PROTEIN"/>
    <property type="match status" value="1"/>
</dbReference>
<proteinExistence type="predicted"/>
<evidence type="ECO:0000256" key="1">
    <source>
        <dbReference type="SAM" id="SignalP"/>
    </source>
</evidence>
<dbReference type="GO" id="GO:0016787">
    <property type="term" value="F:hydrolase activity"/>
    <property type="evidence" value="ECO:0007669"/>
    <property type="project" value="UniProtKB-KW"/>
</dbReference>
<evidence type="ECO:0000313" key="4">
    <source>
        <dbReference type="Proteomes" id="UP000443353"/>
    </source>
</evidence>
<comment type="caution">
    <text evidence="3">The sequence shown here is derived from an EMBL/GenBank/DDBJ whole genome shotgun (WGS) entry which is preliminary data.</text>
</comment>
<dbReference type="Gene3D" id="3.40.710.10">
    <property type="entry name" value="DD-peptidase/beta-lactamase superfamily"/>
    <property type="match status" value="1"/>
</dbReference>